<dbReference type="EMBL" id="JAFJYH010000008">
    <property type="protein sequence ID" value="KAG4425756.1"/>
    <property type="molecule type" value="Genomic_DNA"/>
</dbReference>
<dbReference type="SUPFAM" id="SSF48403">
    <property type="entry name" value="Ankyrin repeat"/>
    <property type="match status" value="1"/>
</dbReference>
<name>A0A8H7WIY0_9HELO</name>
<reference evidence="1" key="1">
    <citation type="submission" date="2021-02" db="EMBL/GenBank/DDBJ databases">
        <title>Genome sequence Cadophora malorum strain M34.</title>
        <authorList>
            <person name="Stefanovic E."/>
            <person name="Vu D."/>
            <person name="Scully C."/>
            <person name="Dijksterhuis J."/>
            <person name="Roader J."/>
            <person name="Houbraken J."/>
        </authorList>
    </citation>
    <scope>NUCLEOTIDE SEQUENCE</scope>
    <source>
        <strain evidence="1">M34</strain>
    </source>
</reference>
<sequence length="203" mass="21999">MQLIEHPSEILHLMLLYAALNCGIKRTLRLRVVCKTFERGLCSALIETHIPDNRCGPCENAIGSKDWPKGPAPPPGLTKTALFSAAAHFGLLSLAKRLLDQGLSPVAHNYIYAPPVQVAAQAGNLVMVQLFRSKLSKTVFEPFSVIGAAVRDDLEVVKVATQQADDVGPLRFGSVSHSSETGQATIKARSYTTVPEIFDYLTS</sequence>
<dbReference type="Proteomes" id="UP000664132">
    <property type="component" value="Unassembled WGS sequence"/>
</dbReference>
<evidence type="ECO:0000313" key="1">
    <source>
        <dbReference type="EMBL" id="KAG4425756.1"/>
    </source>
</evidence>
<keyword evidence="2" id="KW-1185">Reference proteome</keyword>
<proteinExistence type="predicted"/>
<evidence type="ECO:0000313" key="2">
    <source>
        <dbReference type="Proteomes" id="UP000664132"/>
    </source>
</evidence>
<organism evidence="1 2">
    <name type="scientific">Cadophora malorum</name>
    <dbReference type="NCBI Taxonomy" id="108018"/>
    <lineage>
        <taxon>Eukaryota</taxon>
        <taxon>Fungi</taxon>
        <taxon>Dikarya</taxon>
        <taxon>Ascomycota</taxon>
        <taxon>Pezizomycotina</taxon>
        <taxon>Leotiomycetes</taxon>
        <taxon>Helotiales</taxon>
        <taxon>Ploettnerulaceae</taxon>
        <taxon>Cadophora</taxon>
    </lineage>
</organism>
<dbReference type="OrthoDB" id="4772757at2759"/>
<gene>
    <name evidence="1" type="ORF">IFR04_001218</name>
</gene>
<protein>
    <submittedName>
        <fullName evidence="1">Uncharacterized protein</fullName>
    </submittedName>
</protein>
<dbReference type="InterPro" id="IPR036770">
    <property type="entry name" value="Ankyrin_rpt-contain_sf"/>
</dbReference>
<accession>A0A8H7WIY0</accession>
<comment type="caution">
    <text evidence="1">The sequence shown here is derived from an EMBL/GenBank/DDBJ whole genome shotgun (WGS) entry which is preliminary data.</text>
</comment>
<dbReference type="AlphaFoldDB" id="A0A8H7WIY0"/>